<dbReference type="Gene3D" id="1.10.510.10">
    <property type="entry name" value="Transferase(Phosphotransferase) domain 1"/>
    <property type="match status" value="1"/>
</dbReference>
<dbReference type="Proteomes" id="UP000054498">
    <property type="component" value="Unassembled WGS sequence"/>
</dbReference>
<organism evidence="2 3">
    <name type="scientific">Monoraphidium neglectum</name>
    <dbReference type="NCBI Taxonomy" id="145388"/>
    <lineage>
        <taxon>Eukaryota</taxon>
        <taxon>Viridiplantae</taxon>
        <taxon>Chlorophyta</taxon>
        <taxon>core chlorophytes</taxon>
        <taxon>Chlorophyceae</taxon>
        <taxon>CS clade</taxon>
        <taxon>Sphaeropleales</taxon>
        <taxon>Selenastraceae</taxon>
        <taxon>Monoraphidium</taxon>
    </lineage>
</organism>
<gene>
    <name evidence="2" type="ORF">MNEG_14806</name>
</gene>
<protein>
    <recommendedName>
        <fullName evidence="4">Protein kinase domain-containing protein</fullName>
    </recommendedName>
</protein>
<evidence type="ECO:0008006" key="4">
    <source>
        <dbReference type="Google" id="ProtNLM"/>
    </source>
</evidence>
<feature type="region of interest" description="Disordered" evidence="1">
    <location>
        <begin position="120"/>
        <end position="206"/>
    </location>
</feature>
<dbReference type="AlphaFoldDB" id="A0A0D2LU60"/>
<dbReference type="KEGG" id="mng:MNEG_14806"/>
<keyword evidence="3" id="KW-1185">Reference proteome</keyword>
<evidence type="ECO:0000313" key="2">
    <source>
        <dbReference type="EMBL" id="KIY93156.1"/>
    </source>
</evidence>
<dbReference type="GeneID" id="25732404"/>
<dbReference type="EMBL" id="KK105000">
    <property type="protein sequence ID" value="KIY93156.1"/>
    <property type="molecule type" value="Genomic_DNA"/>
</dbReference>
<dbReference type="InterPro" id="IPR011009">
    <property type="entry name" value="Kinase-like_dom_sf"/>
</dbReference>
<dbReference type="OrthoDB" id="5979581at2759"/>
<reference evidence="2 3" key="1">
    <citation type="journal article" date="2013" name="BMC Genomics">
        <title>Reconstruction of the lipid metabolism for the microalga Monoraphidium neglectum from its genome sequence reveals characteristics suitable for biofuel production.</title>
        <authorList>
            <person name="Bogen C."/>
            <person name="Al-Dilaimi A."/>
            <person name="Albersmeier A."/>
            <person name="Wichmann J."/>
            <person name="Grundmann M."/>
            <person name="Rupp O."/>
            <person name="Lauersen K.J."/>
            <person name="Blifernez-Klassen O."/>
            <person name="Kalinowski J."/>
            <person name="Goesmann A."/>
            <person name="Mussgnug J.H."/>
            <person name="Kruse O."/>
        </authorList>
    </citation>
    <scope>NUCLEOTIDE SEQUENCE [LARGE SCALE GENOMIC DNA]</scope>
    <source>
        <strain evidence="2 3">SAG 48.87</strain>
    </source>
</reference>
<feature type="compositionally biased region" description="Low complexity" evidence="1">
    <location>
        <begin position="128"/>
        <end position="175"/>
    </location>
</feature>
<evidence type="ECO:0000256" key="1">
    <source>
        <dbReference type="SAM" id="MobiDB-lite"/>
    </source>
</evidence>
<dbReference type="SUPFAM" id="SSF56112">
    <property type="entry name" value="Protein kinase-like (PK-like)"/>
    <property type="match status" value="1"/>
</dbReference>
<dbReference type="RefSeq" id="XP_013892176.1">
    <property type="nucleotide sequence ID" value="XM_014036722.1"/>
</dbReference>
<accession>A0A0D2LU60</accession>
<name>A0A0D2LU60_9CHLO</name>
<dbReference type="STRING" id="145388.A0A0D2LU60"/>
<proteinExistence type="predicted"/>
<sequence length="206" mass="21130">MKRCVFPPKARGAFVEHELLRGLRALLAERCDAPGGQGVEELADLVRAMLQYEPSRRISAAATLSHPFLTMDLAMPPGTLGGGAALMDPTPEPALPAAAAMAALAAGGAAAAAAAAVEEVGPSGSGAQRQQQQQWQQQQEEEQQQQQQQQQVAPPLEAGAPQAGQGQQQQQQQQPGPGPPLGWPPGGGEGRLEAAEAAGQTGDVGA</sequence>
<evidence type="ECO:0000313" key="3">
    <source>
        <dbReference type="Proteomes" id="UP000054498"/>
    </source>
</evidence>